<comment type="caution">
    <text evidence="2">The sequence shown here is derived from an EMBL/GenBank/DDBJ whole genome shotgun (WGS) entry which is preliminary data.</text>
</comment>
<proteinExistence type="predicted"/>
<reference evidence="2 3" key="1">
    <citation type="submission" date="2019-03" db="EMBL/GenBank/DDBJ databases">
        <title>Genomic Encyclopedia of Type Strains, Phase IV (KMG-IV): sequencing the most valuable type-strain genomes for metagenomic binning, comparative biology and taxonomic classification.</title>
        <authorList>
            <person name="Goeker M."/>
        </authorList>
    </citation>
    <scope>NUCLEOTIDE SEQUENCE [LARGE SCALE GENOMIC DNA]</scope>
    <source>
        <strain evidence="2 3">DSM 24830</strain>
    </source>
</reference>
<gene>
    <name evidence="2" type="ORF">EV695_1149</name>
</gene>
<feature type="domain" description="Hemerythrin-like" evidence="1">
    <location>
        <begin position="9"/>
        <end position="124"/>
    </location>
</feature>
<evidence type="ECO:0000259" key="1">
    <source>
        <dbReference type="Pfam" id="PF01814"/>
    </source>
</evidence>
<evidence type="ECO:0000313" key="3">
    <source>
        <dbReference type="Proteomes" id="UP000294887"/>
    </source>
</evidence>
<keyword evidence="3" id="KW-1185">Reference proteome</keyword>
<evidence type="ECO:0000313" key="2">
    <source>
        <dbReference type="EMBL" id="TCJ89286.1"/>
    </source>
</evidence>
<sequence length="144" mass="16660">MKRAEQLQDLSREHHGSLVMAKRIAEVAESGDEAAIAEAIEKVKDYYENELEVHFQHEERTIFAPIFKEYREHIGIATQLLKEHGAMRMLMPKLHVASAREDLAEFASMLKNHTRIEERELFPIVESTFSDEQLDAILNFVPLD</sequence>
<dbReference type="Gene3D" id="1.20.120.520">
    <property type="entry name" value="nmb1532 protein domain like"/>
    <property type="match status" value="1"/>
</dbReference>
<organism evidence="2 3">
    <name type="scientific">Cocleimonas flava</name>
    <dbReference type="NCBI Taxonomy" id="634765"/>
    <lineage>
        <taxon>Bacteria</taxon>
        <taxon>Pseudomonadati</taxon>
        <taxon>Pseudomonadota</taxon>
        <taxon>Gammaproteobacteria</taxon>
        <taxon>Thiotrichales</taxon>
        <taxon>Thiotrichaceae</taxon>
        <taxon>Cocleimonas</taxon>
    </lineage>
</organism>
<dbReference type="InterPro" id="IPR012312">
    <property type="entry name" value="Hemerythrin-like"/>
</dbReference>
<dbReference type="OrthoDB" id="9793254at2"/>
<dbReference type="AlphaFoldDB" id="A0A4R1F4Q5"/>
<protein>
    <submittedName>
        <fullName evidence="2">Hemerythrin HHE cation binding domain-containing protein</fullName>
    </submittedName>
</protein>
<dbReference type="Proteomes" id="UP000294887">
    <property type="component" value="Unassembled WGS sequence"/>
</dbReference>
<accession>A0A4R1F4Q5</accession>
<name>A0A4R1F4Q5_9GAMM</name>
<dbReference type="Pfam" id="PF01814">
    <property type="entry name" value="Hemerythrin"/>
    <property type="match status" value="1"/>
</dbReference>
<dbReference type="EMBL" id="SMFQ01000002">
    <property type="protein sequence ID" value="TCJ89286.1"/>
    <property type="molecule type" value="Genomic_DNA"/>
</dbReference>
<dbReference type="RefSeq" id="WP_131904923.1">
    <property type="nucleotide sequence ID" value="NZ_BAAAFU010000008.1"/>
</dbReference>